<dbReference type="Proteomes" id="UP000271889">
    <property type="component" value="Unassembled WGS sequence"/>
</dbReference>
<dbReference type="AlphaFoldDB" id="A0A3P7N9L2"/>
<dbReference type="OrthoDB" id="15794at2759"/>
<sequence length="66" mass="7644">MSAKKLSLKEATANFETLIARVKNREEFIDWIHDVYCENDNAKPPFVTDAIKKLRDIADHIRVKVS</sequence>
<dbReference type="EMBL" id="UYRV01129903">
    <property type="protein sequence ID" value="VDN36720.1"/>
    <property type="molecule type" value="Genomic_DNA"/>
</dbReference>
<evidence type="ECO:0000313" key="2">
    <source>
        <dbReference type="Proteomes" id="UP000271889"/>
    </source>
</evidence>
<evidence type="ECO:0000313" key="1">
    <source>
        <dbReference type="EMBL" id="VDN36720.1"/>
    </source>
</evidence>
<name>A0A3P7N9L2_CYLGO</name>
<gene>
    <name evidence="1" type="ORF">CGOC_LOCUS13289</name>
</gene>
<reference evidence="1 2" key="1">
    <citation type="submission" date="2018-11" db="EMBL/GenBank/DDBJ databases">
        <authorList>
            <consortium name="Pathogen Informatics"/>
        </authorList>
    </citation>
    <scope>NUCLEOTIDE SEQUENCE [LARGE SCALE GENOMIC DNA]</scope>
</reference>
<accession>A0A3P7N9L2</accession>
<keyword evidence="2" id="KW-1185">Reference proteome</keyword>
<organism evidence="1 2">
    <name type="scientific">Cylicostephanus goldi</name>
    <name type="common">Nematode worm</name>
    <dbReference type="NCBI Taxonomy" id="71465"/>
    <lineage>
        <taxon>Eukaryota</taxon>
        <taxon>Metazoa</taxon>
        <taxon>Ecdysozoa</taxon>
        <taxon>Nematoda</taxon>
        <taxon>Chromadorea</taxon>
        <taxon>Rhabditida</taxon>
        <taxon>Rhabditina</taxon>
        <taxon>Rhabditomorpha</taxon>
        <taxon>Strongyloidea</taxon>
        <taxon>Strongylidae</taxon>
        <taxon>Cylicostephanus</taxon>
    </lineage>
</organism>
<protein>
    <submittedName>
        <fullName evidence="1">Uncharacterized protein</fullName>
    </submittedName>
</protein>
<proteinExistence type="predicted"/>